<feature type="compositionally biased region" description="Polar residues" evidence="1">
    <location>
        <begin position="12"/>
        <end position="34"/>
    </location>
</feature>
<keyword evidence="3" id="KW-1185">Reference proteome</keyword>
<evidence type="ECO:0000256" key="1">
    <source>
        <dbReference type="SAM" id="MobiDB-lite"/>
    </source>
</evidence>
<feature type="region of interest" description="Disordered" evidence="1">
    <location>
        <begin position="238"/>
        <end position="286"/>
    </location>
</feature>
<feature type="compositionally biased region" description="Basic and acidic residues" evidence="1">
    <location>
        <begin position="264"/>
        <end position="275"/>
    </location>
</feature>
<reference evidence="2" key="1">
    <citation type="submission" date="2021-08" db="EMBL/GenBank/DDBJ databases">
        <title>WGS assembly of Ceratopteris richardii.</title>
        <authorList>
            <person name="Marchant D.B."/>
            <person name="Chen G."/>
            <person name="Jenkins J."/>
            <person name="Shu S."/>
            <person name="Leebens-Mack J."/>
            <person name="Grimwood J."/>
            <person name="Schmutz J."/>
            <person name="Soltis P."/>
            <person name="Soltis D."/>
            <person name="Chen Z.-H."/>
        </authorList>
    </citation>
    <scope>NUCLEOTIDE SEQUENCE</scope>
    <source>
        <strain evidence="2">Whitten #5841</strain>
        <tissue evidence="2">Leaf</tissue>
    </source>
</reference>
<feature type="region of interest" description="Disordered" evidence="1">
    <location>
        <begin position="1"/>
        <end position="34"/>
    </location>
</feature>
<dbReference type="PANTHER" id="PTHR33095:SF57">
    <property type="entry name" value="EXPRESSED PROTEIN"/>
    <property type="match status" value="1"/>
</dbReference>
<accession>A0A8T2VNU3</accession>
<feature type="region of interest" description="Disordered" evidence="1">
    <location>
        <begin position="57"/>
        <end position="80"/>
    </location>
</feature>
<gene>
    <name evidence="2" type="ORF">KP509_01G122100</name>
</gene>
<dbReference type="PANTHER" id="PTHR33095">
    <property type="entry name" value="OS07G0619500 PROTEIN"/>
    <property type="match status" value="1"/>
</dbReference>
<proteinExistence type="predicted"/>
<name>A0A8T2VNU3_CERRI</name>
<dbReference type="AlphaFoldDB" id="A0A8T2VNU3"/>
<evidence type="ECO:0000313" key="3">
    <source>
        <dbReference type="Proteomes" id="UP000825935"/>
    </source>
</evidence>
<protein>
    <submittedName>
        <fullName evidence="2">Uncharacterized protein</fullName>
    </submittedName>
</protein>
<dbReference type="EMBL" id="CM035406">
    <property type="protein sequence ID" value="KAH7447804.1"/>
    <property type="molecule type" value="Genomic_DNA"/>
</dbReference>
<comment type="caution">
    <text evidence="2">The sequence shown here is derived from an EMBL/GenBank/DDBJ whole genome shotgun (WGS) entry which is preliminary data.</text>
</comment>
<dbReference type="InterPro" id="IPR012442">
    <property type="entry name" value="DUF1645_plant"/>
</dbReference>
<dbReference type="Proteomes" id="UP000825935">
    <property type="component" value="Chromosome 1"/>
</dbReference>
<organism evidence="2 3">
    <name type="scientific">Ceratopteris richardii</name>
    <name type="common">Triangle waterfern</name>
    <dbReference type="NCBI Taxonomy" id="49495"/>
    <lineage>
        <taxon>Eukaryota</taxon>
        <taxon>Viridiplantae</taxon>
        <taxon>Streptophyta</taxon>
        <taxon>Embryophyta</taxon>
        <taxon>Tracheophyta</taxon>
        <taxon>Polypodiopsida</taxon>
        <taxon>Polypodiidae</taxon>
        <taxon>Polypodiales</taxon>
        <taxon>Pteridineae</taxon>
        <taxon>Pteridaceae</taxon>
        <taxon>Parkerioideae</taxon>
        <taxon>Ceratopteris</taxon>
    </lineage>
</organism>
<sequence length="405" mass="46002">MEEQNGLRLTCGKTNFSSQSTTPYESAASSPRNSASIGNSYFCAGTSVNSVEDCDKVDSSSKVDSTHEAPSSLNQLEPDGSEEFDFSRRFLDAEQTWSATSMSCADELFLNGQIRPLWYTADDLISWHSACSEHGDDEGDHYEFQSSADYNFRMLSMSIPHGSNVCNQEHQLGYEYRIGDTDHNKMDLMNHAIYLRSEQDAEEGDEMRKTWWTFQGEVSKRRPEENRGRRARLARSLSPPRVFHMDDDLPRRHQAGSSFQTSNEKMEMADRDEKWGGGNERTRKKGTRMTLKDLLAWEKADFRSFSRRQMSVGSTEHDIPQTGMQPARNIIIMKSMKKAYSQNEIQSQTSHGVGHKPPVSESGHMGDEGFMPYKHGLLSCLGLTSNNYRSIACFHCVQSRRRGMR</sequence>
<feature type="compositionally biased region" description="Basic and acidic residues" evidence="1">
    <location>
        <begin position="57"/>
        <end position="67"/>
    </location>
</feature>
<feature type="region of interest" description="Disordered" evidence="1">
    <location>
        <begin position="344"/>
        <end position="367"/>
    </location>
</feature>
<dbReference type="Pfam" id="PF07816">
    <property type="entry name" value="DUF1645"/>
    <property type="match status" value="1"/>
</dbReference>
<dbReference type="OrthoDB" id="667051at2759"/>
<evidence type="ECO:0000313" key="2">
    <source>
        <dbReference type="EMBL" id="KAH7447804.1"/>
    </source>
</evidence>